<organism evidence="9 10">
    <name type="scientific">Fructilactobacillus cliffordii</name>
    <dbReference type="NCBI Taxonomy" id="2940299"/>
    <lineage>
        <taxon>Bacteria</taxon>
        <taxon>Bacillati</taxon>
        <taxon>Bacillota</taxon>
        <taxon>Bacilli</taxon>
        <taxon>Lactobacillales</taxon>
        <taxon>Lactobacillaceae</taxon>
        <taxon>Fructilactobacillus</taxon>
    </lineage>
</organism>
<dbReference type="GO" id="GO:0022857">
    <property type="term" value="F:transmembrane transporter activity"/>
    <property type="evidence" value="ECO:0007669"/>
    <property type="project" value="InterPro"/>
</dbReference>
<evidence type="ECO:0000313" key="9">
    <source>
        <dbReference type="EMBL" id="USS88958.1"/>
    </source>
</evidence>
<feature type="transmembrane region" description="Helical" evidence="7">
    <location>
        <begin position="347"/>
        <end position="364"/>
    </location>
</feature>
<evidence type="ECO:0000256" key="6">
    <source>
        <dbReference type="ARBA" id="ARBA00023136"/>
    </source>
</evidence>
<feature type="transmembrane region" description="Helical" evidence="7">
    <location>
        <begin position="283"/>
        <end position="299"/>
    </location>
</feature>
<proteinExistence type="predicted"/>
<feature type="domain" description="Major facilitator superfamily (MFS) profile" evidence="8">
    <location>
        <begin position="8"/>
        <end position="396"/>
    </location>
</feature>
<feature type="transmembrane region" description="Helical" evidence="7">
    <location>
        <begin position="370"/>
        <end position="391"/>
    </location>
</feature>
<dbReference type="InterPro" id="IPR036259">
    <property type="entry name" value="MFS_trans_sf"/>
</dbReference>
<evidence type="ECO:0000313" key="10">
    <source>
        <dbReference type="Proteomes" id="UP001055911"/>
    </source>
</evidence>
<keyword evidence="2" id="KW-0813">Transport</keyword>
<evidence type="ECO:0000256" key="3">
    <source>
        <dbReference type="ARBA" id="ARBA00022475"/>
    </source>
</evidence>
<accession>A0A9Q9E2V3</accession>
<comment type="subcellular location">
    <subcellularLocation>
        <location evidence="1">Cell membrane</location>
        <topology evidence="1">Multi-pass membrane protein</topology>
    </subcellularLocation>
</comment>
<dbReference type="Gene3D" id="1.20.1250.20">
    <property type="entry name" value="MFS general substrate transporter like domains"/>
    <property type="match status" value="2"/>
</dbReference>
<protein>
    <submittedName>
        <fullName evidence="9">MFS transporter</fullName>
    </submittedName>
</protein>
<feature type="transmembrane region" description="Helical" evidence="7">
    <location>
        <begin position="305"/>
        <end position="326"/>
    </location>
</feature>
<gene>
    <name evidence="9" type="ORF">M3M40_05585</name>
</gene>
<keyword evidence="5 7" id="KW-1133">Transmembrane helix</keyword>
<dbReference type="InterPro" id="IPR011701">
    <property type="entry name" value="MFS"/>
</dbReference>
<keyword evidence="4 7" id="KW-0812">Transmembrane</keyword>
<keyword evidence="10" id="KW-1185">Reference proteome</keyword>
<sequence>MLLIKNPKFSLLSLSFLLSAVANWIYKLALPIMILNITGSAYHAASMFGISFIPWVLFSLFGGVVADSFRKNRIIWIGNLTASVLTIGLLLGFMVRPLNLVLIYTLVFFLSSVDPLVHPSFQSLIPEIVPEKDFVKANANIQTIDNFLSVIGPLVGGGIVTLFGGSITILIAVIFFFLAAIMDLFIPSKSTHHNFSVRTLLSDVKVGAQYSVQQKVIFSGSMMFFFTNFGTNMFEANFMYFMTRNLGLTVFNTTIAMAIAGLGSILAGFVADKVISPFRSGQVLIVSTILAGLATLLLVTTRNYIIIGIILGIVSFLGTINVITYFSLRQKTVPQNLLGRVVAVTRMVSYASIPVGAWFGGYLLNNGFSMTVVILIAGLIRGLTGVVAHFTPLANEK</sequence>
<evidence type="ECO:0000256" key="2">
    <source>
        <dbReference type="ARBA" id="ARBA00022448"/>
    </source>
</evidence>
<dbReference type="SUPFAM" id="SSF103473">
    <property type="entry name" value="MFS general substrate transporter"/>
    <property type="match status" value="1"/>
</dbReference>
<evidence type="ECO:0000256" key="1">
    <source>
        <dbReference type="ARBA" id="ARBA00004651"/>
    </source>
</evidence>
<dbReference type="AlphaFoldDB" id="A0A9Q9E2V3"/>
<feature type="transmembrane region" description="Helical" evidence="7">
    <location>
        <begin position="246"/>
        <end position="271"/>
    </location>
</feature>
<evidence type="ECO:0000256" key="5">
    <source>
        <dbReference type="ARBA" id="ARBA00022989"/>
    </source>
</evidence>
<feature type="transmembrane region" description="Helical" evidence="7">
    <location>
        <begin position="74"/>
        <end position="95"/>
    </location>
</feature>
<dbReference type="EMBL" id="CP097119">
    <property type="protein sequence ID" value="USS88958.1"/>
    <property type="molecule type" value="Genomic_DNA"/>
</dbReference>
<dbReference type="CDD" id="cd06173">
    <property type="entry name" value="MFS_MefA_like"/>
    <property type="match status" value="1"/>
</dbReference>
<name>A0A9Q9E2V3_9LACO</name>
<dbReference type="Proteomes" id="UP001055911">
    <property type="component" value="Chromosome"/>
</dbReference>
<keyword evidence="6 7" id="KW-0472">Membrane</keyword>
<dbReference type="RefSeq" id="WP_252766475.1">
    <property type="nucleotide sequence ID" value="NZ_CP097119.1"/>
</dbReference>
<feature type="transmembrane region" description="Helical" evidence="7">
    <location>
        <begin position="41"/>
        <end position="62"/>
    </location>
</feature>
<dbReference type="GO" id="GO:0005886">
    <property type="term" value="C:plasma membrane"/>
    <property type="evidence" value="ECO:0007669"/>
    <property type="project" value="UniProtKB-SubCell"/>
</dbReference>
<evidence type="ECO:0000259" key="8">
    <source>
        <dbReference type="PROSITE" id="PS50850"/>
    </source>
</evidence>
<dbReference type="Pfam" id="PF07690">
    <property type="entry name" value="MFS_1"/>
    <property type="match status" value="1"/>
</dbReference>
<keyword evidence="3" id="KW-1003">Cell membrane</keyword>
<dbReference type="InterPro" id="IPR020846">
    <property type="entry name" value="MFS_dom"/>
</dbReference>
<feature type="transmembrane region" description="Helical" evidence="7">
    <location>
        <begin position="169"/>
        <end position="186"/>
    </location>
</feature>
<dbReference type="PANTHER" id="PTHR23513">
    <property type="entry name" value="INTEGRAL MEMBRANE EFFLUX PROTEIN-RELATED"/>
    <property type="match status" value="1"/>
</dbReference>
<dbReference type="PROSITE" id="PS50850">
    <property type="entry name" value="MFS"/>
    <property type="match status" value="1"/>
</dbReference>
<reference evidence="9" key="1">
    <citation type="submission" date="2022-05" db="EMBL/GenBank/DDBJ databases">
        <authorList>
            <person name="Oliphant S.A."/>
            <person name="Watson-Haigh N.S."/>
            <person name="Sumby K.M."/>
            <person name="Gardner J.M."/>
            <person name="Jiranek V."/>
        </authorList>
    </citation>
    <scope>NUCLEOTIDE SEQUENCE</scope>
    <source>
        <strain evidence="9">KI4_B1</strain>
    </source>
</reference>
<dbReference type="PANTHER" id="PTHR23513:SF6">
    <property type="entry name" value="MAJOR FACILITATOR SUPERFAMILY ASSOCIATED DOMAIN-CONTAINING PROTEIN"/>
    <property type="match status" value="1"/>
</dbReference>
<evidence type="ECO:0000256" key="7">
    <source>
        <dbReference type="SAM" id="Phobius"/>
    </source>
</evidence>
<evidence type="ECO:0000256" key="4">
    <source>
        <dbReference type="ARBA" id="ARBA00022692"/>
    </source>
</evidence>